<keyword evidence="4" id="KW-1185">Reference proteome</keyword>
<keyword evidence="3" id="KW-0378">Hydrolase</keyword>
<feature type="transmembrane region" description="Helical" evidence="1">
    <location>
        <begin position="12"/>
        <end position="29"/>
    </location>
</feature>
<dbReference type="AlphaFoldDB" id="A0A0G3GWB7"/>
<evidence type="ECO:0000259" key="2">
    <source>
        <dbReference type="Pfam" id="PF02517"/>
    </source>
</evidence>
<dbReference type="GO" id="GO:0006508">
    <property type="term" value="P:proteolysis"/>
    <property type="evidence" value="ECO:0007669"/>
    <property type="project" value="UniProtKB-KW"/>
</dbReference>
<organism evidence="3 4">
    <name type="scientific">Corynebacterium epidermidicanis</name>
    <dbReference type="NCBI Taxonomy" id="1050174"/>
    <lineage>
        <taxon>Bacteria</taxon>
        <taxon>Bacillati</taxon>
        <taxon>Actinomycetota</taxon>
        <taxon>Actinomycetes</taxon>
        <taxon>Mycobacteriales</taxon>
        <taxon>Corynebacteriaceae</taxon>
        <taxon>Corynebacterium</taxon>
    </lineage>
</organism>
<keyword evidence="1" id="KW-0812">Transmembrane</keyword>
<evidence type="ECO:0000313" key="4">
    <source>
        <dbReference type="Proteomes" id="UP000035368"/>
    </source>
</evidence>
<keyword evidence="3" id="KW-0645">Protease</keyword>
<dbReference type="KEGG" id="cei:CEPID_09880"/>
<dbReference type="STRING" id="1050174.CEPID_09880"/>
<proteinExistence type="predicted"/>
<dbReference type="EMBL" id="CP011541">
    <property type="protein sequence ID" value="AKK03818.1"/>
    <property type="molecule type" value="Genomic_DNA"/>
</dbReference>
<accession>A0A0G3GWB7</accession>
<keyword evidence="1" id="KW-1133">Transmembrane helix</keyword>
<protein>
    <submittedName>
        <fullName evidence="3">CAAX protease self-immunity</fullName>
    </submittedName>
</protein>
<dbReference type="GO" id="GO:0004175">
    <property type="term" value="F:endopeptidase activity"/>
    <property type="evidence" value="ECO:0007669"/>
    <property type="project" value="UniProtKB-ARBA"/>
</dbReference>
<dbReference type="Pfam" id="PF02517">
    <property type="entry name" value="Rce1-like"/>
    <property type="match status" value="1"/>
</dbReference>
<keyword evidence="1" id="KW-0472">Membrane</keyword>
<gene>
    <name evidence="3" type="ORF">CEPID_09880</name>
</gene>
<sequence length="122" mass="12584">MLGCRSSFGRWVKSGVIAFALTVPLFGAIHAPADGLMWVNHLASGAVLALLANRMQSIIGSAVLHGASNVSLIILDSLTSYSSGDTAGVLWGKLLAMATVAVVVLVLVSRGERHAPQTVGMS</sequence>
<reference evidence="3 4" key="1">
    <citation type="submission" date="2015-05" db="EMBL/GenBank/DDBJ databases">
        <title>Complete genome sequence of Corynebacterium epidermidicanis DSM 45586, isolated from the skin of a dog suffering from pruritus.</title>
        <authorList>
            <person name="Ruckert C."/>
            <person name="Albersmeier A."/>
            <person name="Winkler A."/>
            <person name="Tauch A."/>
        </authorList>
    </citation>
    <scope>NUCLEOTIDE SEQUENCE [LARGE SCALE GENOMIC DNA]</scope>
    <source>
        <strain evidence="3 4">DSM 45586</strain>
    </source>
</reference>
<dbReference type="GO" id="GO:0080120">
    <property type="term" value="P:CAAX-box protein maturation"/>
    <property type="evidence" value="ECO:0007669"/>
    <property type="project" value="UniProtKB-ARBA"/>
</dbReference>
<name>A0A0G3GWB7_9CORY</name>
<dbReference type="InterPro" id="IPR003675">
    <property type="entry name" value="Rce1/LyrA-like_dom"/>
</dbReference>
<feature type="transmembrane region" description="Helical" evidence="1">
    <location>
        <begin position="90"/>
        <end position="108"/>
    </location>
</feature>
<evidence type="ECO:0000313" key="3">
    <source>
        <dbReference type="EMBL" id="AKK03818.1"/>
    </source>
</evidence>
<dbReference type="Proteomes" id="UP000035368">
    <property type="component" value="Chromosome"/>
</dbReference>
<evidence type="ECO:0000256" key="1">
    <source>
        <dbReference type="SAM" id="Phobius"/>
    </source>
</evidence>
<feature type="domain" description="CAAX prenyl protease 2/Lysostaphin resistance protein A-like" evidence="2">
    <location>
        <begin position="8"/>
        <end position="70"/>
    </location>
</feature>